<comment type="caution">
    <text evidence="2">The sequence shown here is derived from an EMBL/GenBank/DDBJ whole genome shotgun (WGS) entry which is preliminary data.</text>
</comment>
<dbReference type="EMBL" id="JAWDGP010001707">
    <property type="protein sequence ID" value="KAK3788978.1"/>
    <property type="molecule type" value="Genomic_DNA"/>
</dbReference>
<sequence>MGPPMLPPRRAQPIGKTPNATMGQGFISPPLPWPSRDKSSAHSNQLAWPLHNAKIRSHNHILCESSALRPQLSKAPGMKVVDFGYE</sequence>
<keyword evidence="3" id="KW-1185">Reference proteome</keyword>
<dbReference type="Proteomes" id="UP001283361">
    <property type="component" value="Unassembled WGS sequence"/>
</dbReference>
<evidence type="ECO:0000313" key="2">
    <source>
        <dbReference type="EMBL" id="KAK3788978.1"/>
    </source>
</evidence>
<evidence type="ECO:0000256" key="1">
    <source>
        <dbReference type="SAM" id="MobiDB-lite"/>
    </source>
</evidence>
<name>A0AAE1AJU5_9GAST</name>
<proteinExistence type="predicted"/>
<dbReference type="AlphaFoldDB" id="A0AAE1AJU5"/>
<reference evidence="2" key="1">
    <citation type="journal article" date="2023" name="G3 (Bethesda)">
        <title>A reference genome for the long-term kleptoplast-retaining sea slug Elysia crispata morphotype clarki.</title>
        <authorList>
            <person name="Eastman K.E."/>
            <person name="Pendleton A.L."/>
            <person name="Shaikh M.A."/>
            <person name="Suttiyut T."/>
            <person name="Ogas R."/>
            <person name="Tomko P."/>
            <person name="Gavelis G."/>
            <person name="Widhalm J.R."/>
            <person name="Wisecaver J.H."/>
        </authorList>
    </citation>
    <scope>NUCLEOTIDE SEQUENCE</scope>
    <source>
        <strain evidence="2">ECLA1</strain>
    </source>
</reference>
<feature type="region of interest" description="Disordered" evidence="1">
    <location>
        <begin position="1"/>
        <end position="45"/>
    </location>
</feature>
<organism evidence="2 3">
    <name type="scientific">Elysia crispata</name>
    <name type="common">lettuce slug</name>
    <dbReference type="NCBI Taxonomy" id="231223"/>
    <lineage>
        <taxon>Eukaryota</taxon>
        <taxon>Metazoa</taxon>
        <taxon>Spiralia</taxon>
        <taxon>Lophotrochozoa</taxon>
        <taxon>Mollusca</taxon>
        <taxon>Gastropoda</taxon>
        <taxon>Heterobranchia</taxon>
        <taxon>Euthyneura</taxon>
        <taxon>Panpulmonata</taxon>
        <taxon>Sacoglossa</taxon>
        <taxon>Placobranchoidea</taxon>
        <taxon>Plakobranchidae</taxon>
        <taxon>Elysia</taxon>
    </lineage>
</organism>
<gene>
    <name evidence="2" type="ORF">RRG08_039586</name>
</gene>
<protein>
    <submittedName>
        <fullName evidence="2">Uncharacterized protein</fullName>
    </submittedName>
</protein>
<evidence type="ECO:0000313" key="3">
    <source>
        <dbReference type="Proteomes" id="UP001283361"/>
    </source>
</evidence>
<accession>A0AAE1AJU5</accession>